<proteinExistence type="predicted"/>
<evidence type="ECO:0000313" key="2">
    <source>
        <dbReference type="EMBL" id="PXA04142.1"/>
    </source>
</evidence>
<keyword evidence="1" id="KW-0812">Transmembrane</keyword>
<dbReference type="OrthoDB" id="7064944at2"/>
<dbReference type="AlphaFoldDB" id="A0A317ZGV4"/>
<feature type="transmembrane region" description="Helical" evidence="1">
    <location>
        <begin position="12"/>
        <end position="31"/>
    </location>
</feature>
<accession>A0A317ZGV4</accession>
<dbReference type="EMBL" id="QHJQ01000005">
    <property type="protein sequence ID" value="PXA04142.1"/>
    <property type="molecule type" value="Genomic_DNA"/>
</dbReference>
<dbReference type="InParanoid" id="A0A317ZGV4"/>
<name>A0A317ZGV4_9BACT</name>
<dbReference type="Proteomes" id="UP000247099">
    <property type="component" value="Unassembled WGS sequence"/>
</dbReference>
<reference evidence="2 3" key="1">
    <citation type="submission" date="2018-05" db="EMBL/GenBank/DDBJ databases">
        <title>Coraliomargarita sinensis sp. nov., isolated from a marine solar saltern.</title>
        <authorList>
            <person name="Zhou L.Y."/>
        </authorList>
    </citation>
    <scope>NUCLEOTIDE SEQUENCE [LARGE SCALE GENOMIC DNA]</scope>
    <source>
        <strain evidence="2 3">WN38</strain>
    </source>
</reference>
<evidence type="ECO:0000256" key="1">
    <source>
        <dbReference type="SAM" id="Phobius"/>
    </source>
</evidence>
<sequence>MNKIKENTNLRTIIIVLVVSVLAFLCLVGGAKIPDTSPTWKSLFTSVGSLLFASVAIAVIWELFQKKKFHK</sequence>
<comment type="caution">
    <text evidence="2">The sequence shown here is derived from an EMBL/GenBank/DDBJ whole genome shotgun (WGS) entry which is preliminary data.</text>
</comment>
<protein>
    <submittedName>
        <fullName evidence="2">Uncharacterized protein</fullName>
    </submittedName>
</protein>
<keyword evidence="3" id="KW-1185">Reference proteome</keyword>
<dbReference type="RefSeq" id="WP_110131089.1">
    <property type="nucleotide sequence ID" value="NZ_QHJQ01000005.1"/>
</dbReference>
<keyword evidence="1" id="KW-1133">Transmembrane helix</keyword>
<gene>
    <name evidence="2" type="ORF">DDZ13_08875</name>
</gene>
<feature type="transmembrane region" description="Helical" evidence="1">
    <location>
        <begin position="43"/>
        <end position="64"/>
    </location>
</feature>
<evidence type="ECO:0000313" key="3">
    <source>
        <dbReference type="Proteomes" id="UP000247099"/>
    </source>
</evidence>
<organism evidence="2 3">
    <name type="scientific">Coraliomargarita sinensis</name>
    <dbReference type="NCBI Taxonomy" id="2174842"/>
    <lineage>
        <taxon>Bacteria</taxon>
        <taxon>Pseudomonadati</taxon>
        <taxon>Verrucomicrobiota</taxon>
        <taxon>Opitutia</taxon>
        <taxon>Puniceicoccales</taxon>
        <taxon>Coraliomargaritaceae</taxon>
        <taxon>Coraliomargarita</taxon>
    </lineage>
</organism>
<keyword evidence="1" id="KW-0472">Membrane</keyword>